<dbReference type="SFLD" id="SFLDG01140">
    <property type="entry name" value="C2.B:_Phosphomannomutase_and_P"/>
    <property type="match status" value="1"/>
</dbReference>
<dbReference type="InterPro" id="IPR023214">
    <property type="entry name" value="HAD_sf"/>
</dbReference>
<dbReference type="AlphaFoldDB" id="C6LK54"/>
<keyword evidence="2" id="KW-1185">Reference proteome</keyword>
<dbReference type="Proteomes" id="UP000005561">
    <property type="component" value="Unassembled WGS sequence"/>
</dbReference>
<proteinExistence type="predicted"/>
<evidence type="ECO:0000313" key="1">
    <source>
        <dbReference type="EMBL" id="EET58935.1"/>
    </source>
</evidence>
<dbReference type="Gene3D" id="3.30.1240.10">
    <property type="match status" value="1"/>
</dbReference>
<dbReference type="Gene3D" id="3.40.50.1000">
    <property type="entry name" value="HAD superfamily/HAD-like"/>
    <property type="match status" value="1"/>
</dbReference>
<dbReference type="PANTHER" id="PTHR10000:SF55">
    <property type="entry name" value="5-AMINO-6-(5-PHOSPHO-D-RIBITYLAMINO)URACIL PHOSPHATASE YCSE"/>
    <property type="match status" value="1"/>
</dbReference>
<protein>
    <recommendedName>
        <fullName evidence="3">Cof-like hydrolase</fullName>
    </recommendedName>
</protein>
<name>C6LK54_9FIRM</name>
<dbReference type="GO" id="GO:0000287">
    <property type="term" value="F:magnesium ion binding"/>
    <property type="evidence" value="ECO:0007669"/>
    <property type="project" value="TreeGrafter"/>
</dbReference>
<dbReference type="eggNOG" id="COG0561">
    <property type="taxonomic scope" value="Bacteria"/>
</dbReference>
<evidence type="ECO:0008006" key="3">
    <source>
        <dbReference type="Google" id="ProtNLM"/>
    </source>
</evidence>
<dbReference type="EMBL" id="ACCL02000023">
    <property type="protein sequence ID" value="EET58935.1"/>
    <property type="molecule type" value="Genomic_DNA"/>
</dbReference>
<reference evidence="1" key="1">
    <citation type="submission" date="2009-07" db="EMBL/GenBank/DDBJ databases">
        <authorList>
            <person name="Weinstock G."/>
            <person name="Sodergren E."/>
            <person name="Clifton S."/>
            <person name="Fulton L."/>
            <person name="Fulton B."/>
            <person name="Courtney L."/>
            <person name="Fronick C."/>
            <person name="Harrison M."/>
            <person name="Strong C."/>
            <person name="Farmer C."/>
            <person name="Delahaunty K."/>
            <person name="Markovic C."/>
            <person name="Hall O."/>
            <person name="Minx P."/>
            <person name="Tomlinson C."/>
            <person name="Mitreva M."/>
            <person name="Nelson J."/>
            <person name="Hou S."/>
            <person name="Wollam A."/>
            <person name="Pepin K.H."/>
            <person name="Johnson M."/>
            <person name="Bhonagiri V."/>
            <person name="Nash W.E."/>
            <person name="Warren W."/>
            <person name="Chinwalla A."/>
            <person name="Mardis E.R."/>
            <person name="Wilson R.K."/>
        </authorList>
    </citation>
    <scope>NUCLEOTIDE SEQUENCE [LARGE SCALE GENOMIC DNA]</scope>
    <source>
        <strain evidence="1">DSM 14469</strain>
    </source>
</reference>
<sequence length="273" mass="29797">MSCVLKRKLLAIDMDGTCLNSRSKISDENLKWLRRAGAQGIEIVPATGRALTCLPYQLKKENLFRYVITSNGASVTDISTGRDIFRALIPQKTAVELMRECGGKGVGMTVHIDHEYLVQGKLLAALGRLQYGKDAASAKALRDIVAYAAGMQSDVEELQFFFFSQSARRRTEQALRHYPELAAAYAGNYVEIYSRNATKGTALAAVEKHLDIGQEETACIGDGENDFSMFREAGMCFAVQNAVAGLKSAADRVVASNDENGVAEAIRYLLAVQ</sequence>
<dbReference type="SFLD" id="SFLDS00003">
    <property type="entry name" value="Haloacid_Dehalogenase"/>
    <property type="match status" value="1"/>
</dbReference>
<dbReference type="GO" id="GO:0005829">
    <property type="term" value="C:cytosol"/>
    <property type="evidence" value="ECO:0007669"/>
    <property type="project" value="TreeGrafter"/>
</dbReference>
<dbReference type="InterPro" id="IPR036412">
    <property type="entry name" value="HAD-like_sf"/>
</dbReference>
<dbReference type="GO" id="GO:0016791">
    <property type="term" value="F:phosphatase activity"/>
    <property type="evidence" value="ECO:0007669"/>
    <property type="project" value="TreeGrafter"/>
</dbReference>
<dbReference type="SUPFAM" id="SSF56784">
    <property type="entry name" value="HAD-like"/>
    <property type="match status" value="1"/>
</dbReference>
<gene>
    <name evidence="1" type="ORF">BRYFOR_09041</name>
</gene>
<organism evidence="1 2">
    <name type="scientific">Marvinbryantia formatexigens DSM 14469</name>
    <dbReference type="NCBI Taxonomy" id="478749"/>
    <lineage>
        <taxon>Bacteria</taxon>
        <taxon>Bacillati</taxon>
        <taxon>Bacillota</taxon>
        <taxon>Clostridia</taxon>
        <taxon>Lachnospirales</taxon>
        <taxon>Lachnospiraceae</taxon>
        <taxon>Marvinbryantia</taxon>
    </lineage>
</organism>
<comment type="caution">
    <text evidence="1">The sequence shown here is derived from an EMBL/GenBank/DDBJ whole genome shotgun (WGS) entry which is preliminary data.</text>
</comment>
<dbReference type="PANTHER" id="PTHR10000">
    <property type="entry name" value="PHOSPHOSERINE PHOSPHATASE"/>
    <property type="match status" value="1"/>
</dbReference>
<dbReference type="STRING" id="168384.SAMN05660368_03997"/>
<evidence type="ECO:0000313" key="2">
    <source>
        <dbReference type="Proteomes" id="UP000005561"/>
    </source>
</evidence>
<accession>C6LK54</accession>
<dbReference type="Pfam" id="PF08282">
    <property type="entry name" value="Hydrolase_3"/>
    <property type="match status" value="1"/>
</dbReference>
<dbReference type="OrthoDB" id="9810101at2"/>